<name>A0A1Q6DSI5_METT1</name>
<dbReference type="Gene3D" id="2.30.30.110">
    <property type="match status" value="1"/>
</dbReference>
<dbReference type="InterPro" id="IPR011067">
    <property type="entry name" value="Plasmid_toxin/cell-grow_inhib"/>
</dbReference>
<protein>
    <submittedName>
        <fullName evidence="1">PemK/MazF family toxin</fullName>
    </submittedName>
</protein>
<dbReference type="Proteomes" id="UP000185744">
    <property type="component" value="Unassembled WGS sequence"/>
</dbReference>
<evidence type="ECO:0000313" key="1">
    <source>
        <dbReference type="EMBL" id="OKY77287.1"/>
    </source>
</evidence>
<dbReference type="SUPFAM" id="SSF50118">
    <property type="entry name" value="Cell growth inhibitor/plasmid maintenance toxic component"/>
    <property type="match status" value="1"/>
</dbReference>
<dbReference type="AlphaFoldDB" id="A0A1Q6DSI5"/>
<accession>A0A1Q6DSI5</accession>
<reference evidence="1" key="1">
    <citation type="submission" date="2016-12" db="EMBL/GenBank/DDBJ databases">
        <title>Discovery of methanogenic haloarchaea.</title>
        <authorList>
            <person name="Sorokin D.Y."/>
            <person name="Makarova K.S."/>
            <person name="Abbas B."/>
            <person name="Ferrer M."/>
            <person name="Golyshin P.N."/>
        </authorList>
    </citation>
    <scope>NUCLEOTIDE SEQUENCE [LARGE SCALE GENOMIC DNA]</scope>
    <source>
        <strain evidence="1">HMET1</strain>
    </source>
</reference>
<comment type="caution">
    <text evidence="1">The sequence shown here is derived from an EMBL/GenBank/DDBJ whole genome shotgun (WGS) entry which is preliminary data.</text>
</comment>
<gene>
    <name evidence="1" type="ORF">BTN85_1935</name>
</gene>
<proteinExistence type="predicted"/>
<sequence>MPYSQGSIVIGNNPFSNDSKRPYLIISNKRHPFMGEEYLGVVVTTTNREKAIPINDNNFRKGELPKSSYVSPWCIVTIKDDYIEKNIAIVDNYLIKETYRELLHYIDPIN</sequence>
<dbReference type="STRING" id="1903181.BTN85_1935"/>
<evidence type="ECO:0000313" key="2">
    <source>
        <dbReference type="Proteomes" id="UP000185744"/>
    </source>
</evidence>
<dbReference type="EMBL" id="MSDW01000002">
    <property type="protein sequence ID" value="OKY77287.1"/>
    <property type="molecule type" value="Genomic_DNA"/>
</dbReference>
<keyword evidence="2" id="KW-1185">Reference proteome</keyword>
<dbReference type="InParanoid" id="A0A1Q6DSI5"/>
<organism evidence="1 2">
    <name type="scientific">Methanohalarchaeum thermophilum</name>
    <dbReference type="NCBI Taxonomy" id="1903181"/>
    <lineage>
        <taxon>Archaea</taxon>
        <taxon>Methanobacteriati</taxon>
        <taxon>Methanobacteriota</taxon>
        <taxon>Methanonatronarchaeia</taxon>
        <taxon>Methanonatronarchaeales</taxon>
        <taxon>Methanonatronarchaeaceae</taxon>
        <taxon>Candidatus Methanohalarchaeum</taxon>
    </lineage>
</organism>